<accession>A0AAE1BIR2</accession>
<sequence length="103" mass="11426">MRGCRGHQSRGWVILRGELGDTTERDTEKEVTKKGGTHRREKVGHTTVQATTGIKLMALRARPGTDMGPKPAETKRSYVEASCWSRAGCEEMHVTSGRNRTNS</sequence>
<proteinExistence type="predicted"/>
<protein>
    <submittedName>
        <fullName evidence="2">Uncharacterized protein</fullName>
    </submittedName>
</protein>
<dbReference type="AlphaFoldDB" id="A0AAE1BIR2"/>
<name>A0AAE1BIR2_PETCI</name>
<evidence type="ECO:0000256" key="1">
    <source>
        <dbReference type="SAM" id="MobiDB-lite"/>
    </source>
</evidence>
<evidence type="ECO:0000313" key="2">
    <source>
        <dbReference type="EMBL" id="KAK3850449.1"/>
    </source>
</evidence>
<evidence type="ECO:0000313" key="3">
    <source>
        <dbReference type="Proteomes" id="UP001286313"/>
    </source>
</evidence>
<organism evidence="2 3">
    <name type="scientific">Petrolisthes cinctipes</name>
    <name type="common">Flat porcelain crab</name>
    <dbReference type="NCBI Taxonomy" id="88211"/>
    <lineage>
        <taxon>Eukaryota</taxon>
        <taxon>Metazoa</taxon>
        <taxon>Ecdysozoa</taxon>
        <taxon>Arthropoda</taxon>
        <taxon>Crustacea</taxon>
        <taxon>Multicrustacea</taxon>
        <taxon>Malacostraca</taxon>
        <taxon>Eumalacostraca</taxon>
        <taxon>Eucarida</taxon>
        <taxon>Decapoda</taxon>
        <taxon>Pleocyemata</taxon>
        <taxon>Anomura</taxon>
        <taxon>Galatheoidea</taxon>
        <taxon>Porcellanidae</taxon>
        <taxon>Petrolisthes</taxon>
    </lineage>
</organism>
<feature type="region of interest" description="Disordered" evidence="1">
    <location>
        <begin position="1"/>
        <end position="43"/>
    </location>
</feature>
<feature type="compositionally biased region" description="Basic and acidic residues" evidence="1">
    <location>
        <begin position="18"/>
        <end position="33"/>
    </location>
</feature>
<dbReference type="Proteomes" id="UP001286313">
    <property type="component" value="Unassembled WGS sequence"/>
</dbReference>
<reference evidence="2" key="1">
    <citation type="submission" date="2023-10" db="EMBL/GenBank/DDBJ databases">
        <title>Genome assemblies of two species of porcelain crab, Petrolisthes cinctipes and Petrolisthes manimaculis (Anomura: Porcellanidae).</title>
        <authorList>
            <person name="Angst P."/>
        </authorList>
    </citation>
    <scope>NUCLEOTIDE SEQUENCE</scope>
    <source>
        <strain evidence="2">PB745_01</strain>
        <tissue evidence="2">Gill</tissue>
    </source>
</reference>
<keyword evidence="3" id="KW-1185">Reference proteome</keyword>
<comment type="caution">
    <text evidence="2">The sequence shown here is derived from an EMBL/GenBank/DDBJ whole genome shotgun (WGS) entry which is preliminary data.</text>
</comment>
<dbReference type="EMBL" id="JAWQEG010008374">
    <property type="protein sequence ID" value="KAK3850449.1"/>
    <property type="molecule type" value="Genomic_DNA"/>
</dbReference>
<gene>
    <name evidence="2" type="ORF">Pcinc_042848</name>
</gene>